<dbReference type="Proteomes" id="UP000294543">
    <property type="component" value="Unassembled WGS sequence"/>
</dbReference>
<proteinExistence type="predicted"/>
<sequence length="70" mass="7291">MSKKPEEKPDAVGGVGGESDVVAERSGAGTPRTRRPVSADPPYEEDPQEEEAGEEENGNDVVRPDAGPTG</sequence>
<dbReference type="AlphaFoldDB" id="A0A4R4WI70"/>
<keyword evidence="3" id="KW-1185">Reference proteome</keyword>
<organism evidence="2 3">
    <name type="scientific">Nonomuraea diastatica</name>
    <dbReference type="NCBI Taxonomy" id="1848329"/>
    <lineage>
        <taxon>Bacteria</taxon>
        <taxon>Bacillati</taxon>
        <taxon>Actinomycetota</taxon>
        <taxon>Actinomycetes</taxon>
        <taxon>Streptosporangiales</taxon>
        <taxon>Streptosporangiaceae</taxon>
        <taxon>Nonomuraea</taxon>
    </lineage>
</organism>
<dbReference type="RefSeq" id="WP_132513522.1">
    <property type="nucleotide sequence ID" value="NZ_SMKP01000092.1"/>
</dbReference>
<feature type="compositionally biased region" description="Basic and acidic residues" evidence="1">
    <location>
        <begin position="1"/>
        <end position="10"/>
    </location>
</feature>
<gene>
    <name evidence="2" type="ORF">E1294_28930</name>
</gene>
<evidence type="ECO:0000256" key="1">
    <source>
        <dbReference type="SAM" id="MobiDB-lite"/>
    </source>
</evidence>
<dbReference type="EMBL" id="SMKP01000092">
    <property type="protein sequence ID" value="TDD17127.1"/>
    <property type="molecule type" value="Genomic_DNA"/>
</dbReference>
<protein>
    <submittedName>
        <fullName evidence="2">Uncharacterized protein</fullName>
    </submittedName>
</protein>
<accession>A0A4R4WI70</accession>
<dbReference type="OrthoDB" id="3544344at2"/>
<evidence type="ECO:0000313" key="3">
    <source>
        <dbReference type="Proteomes" id="UP000294543"/>
    </source>
</evidence>
<comment type="caution">
    <text evidence="2">The sequence shown here is derived from an EMBL/GenBank/DDBJ whole genome shotgun (WGS) entry which is preliminary data.</text>
</comment>
<feature type="region of interest" description="Disordered" evidence="1">
    <location>
        <begin position="1"/>
        <end position="70"/>
    </location>
</feature>
<feature type="compositionally biased region" description="Acidic residues" evidence="1">
    <location>
        <begin position="42"/>
        <end position="58"/>
    </location>
</feature>
<reference evidence="2 3" key="1">
    <citation type="submission" date="2019-03" db="EMBL/GenBank/DDBJ databases">
        <title>Draft genome sequences of novel Actinobacteria.</title>
        <authorList>
            <person name="Sahin N."/>
            <person name="Ay H."/>
            <person name="Saygin H."/>
        </authorList>
    </citation>
    <scope>NUCLEOTIDE SEQUENCE [LARGE SCALE GENOMIC DNA]</scope>
    <source>
        <strain evidence="2 3">KC712</strain>
    </source>
</reference>
<name>A0A4R4WI70_9ACTN</name>
<evidence type="ECO:0000313" key="2">
    <source>
        <dbReference type="EMBL" id="TDD17127.1"/>
    </source>
</evidence>